<dbReference type="Pfam" id="PF10106">
    <property type="entry name" value="DUF2345"/>
    <property type="match status" value="1"/>
</dbReference>
<name>A0A645CPP7_9ZZZZ</name>
<reference evidence="4" key="1">
    <citation type="submission" date="2019-08" db="EMBL/GenBank/DDBJ databases">
        <authorList>
            <person name="Kucharzyk K."/>
            <person name="Murdoch R.W."/>
            <person name="Higgins S."/>
            <person name="Loffler F."/>
        </authorList>
    </citation>
    <scope>NUCLEOTIDE SEQUENCE</scope>
</reference>
<protein>
    <recommendedName>
        <fullName evidence="5">Gp5/Type VI secretion system Vgr protein OB-fold domain-containing protein</fullName>
    </recommendedName>
</protein>
<dbReference type="InterPro" id="IPR037026">
    <property type="entry name" value="Vgr_OB-fold_dom_sf"/>
</dbReference>
<dbReference type="InterPro" id="IPR006533">
    <property type="entry name" value="T6SS_Vgr_RhsGE"/>
</dbReference>
<evidence type="ECO:0000259" key="2">
    <source>
        <dbReference type="Pfam" id="PF10106"/>
    </source>
</evidence>
<feature type="domain" description="Gp5/Type VI secretion system Vgr protein OB-fold" evidence="1">
    <location>
        <begin position="2"/>
        <end position="51"/>
    </location>
</feature>
<dbReference type="SUPFAM" id="SSF69255">
    <property type="entry name" value="gp5 N-terminal domain-like"/>
    <property type="match status" value="1"/>
</dbReference>
<dbReference type="EMBL" id="VSSQ01029091">
    <property type="protein sequence ID" value="MPM79070.1"/>
    <property type="molecule type" value="Genomic_DNA"/>
</dbReference>
<evidence type="ECO:0000259" key="3">
    <source>
        <dbReference type="Pfam" id="PF13296"/>
    </source>
</evidence>
<gene>
    <name evidence="4" type="ORF">SDC9_126101</name>
</gene>
<dbReference type="InterPro" id="IPR006531">
    <property type="entry name" value="Gp5/Vgr_OB"/>
</dbReference>
<dbReference type="Pfam" id="PF13296">
    <property type="entry name" value="T6SS_Vgr"/>
    <property type="match status" value="1"/>
</dbReference>
<dbReference type="InterPro" id="IPR018769">
    <property type="entry name" value="VgrG2_DUF2345"/>
</dbReference>
<evidence type="ECO:0000259" key="1">
    <source>
        <dbReference type="Pfam" id="PF04717"/>
    </source>
</evidence>
<feature type="domain" description="DUF2345" evidence="2">
    <location>
        <begin position="249"/>
        <end position="380"/>
    </location>
</feature>
<dbReference type="SUPFAM" id="SSF69349">
    <property type="entry name" value="Phage fibre proteins"/>
    <property type="match status" value="1"/>
</dbReference>
<proteinExistence type="predicted"/>
<dbReference type="AlphaFoldDB" id="A0A645CPP7"/>
<sequence>MDENSSCWIRVSQTWAGSNYGSMHIPRIGQEVIVDFLNGDPDYPIITGRVYNALQMPPWELPKHKTQSGTQTNWSKGGGGKNMLRFEDQKGIEHLELSSDHGNTHLHMGYLLNQGSEAKRSYGFELRTNEWGAIRADKGLLITTYTSDFKQKISHDSPDGHEQMNSVLTQAPTLQKNAESSVAAAKGVIGNLKQGRDQVVQKMTSAIPSVAAQALGIVAQAASAGQELAVPDSGNPALAQSMELLSNSRDINKPIVSIVSPEGHSMITPKPVVMSSGQSTSIHSGAHVTMTSAGQTTVLASAGMSTHVDSGGHGITVSAGDIAHSALSGAINLTSQNSASLTSTAENAHVEGKLNVLVQAIDQGVRITAPKRIELECGATMIVMDGEAGTISIVAQNKIYTESMAADVHTKAKTQVTSEGETGLLNFSNILQQYGSEIHLNPDKG</sequence>
<feature type="domain" description="Putative type VI secretion system Rhs element associated Vgr" evidence="3">
    <location>
        <begin position="78"/>
        <end position="178"/>
    </location>
</feature>
<evidence type="ECO:0008006" key="5">
    <source>
        <dbReference type="Google" id="ProtNLM"/>
    </source>
</evidence>
<dbReference type="Pfam" id="PF04717">
    <property type="entry name" value="Phage_base_V"/>
    <property type="match status" value="1"/>
</dbReference>
<evidence type="ECO:0000313" key="4">
    <source>
        <dbReference type="EMBL" id="MPM79070.1"/>
    </source>
</evidence>
<dbReference type="InterPro" id="IPR028244">
    <property type="entry name" value="T6SS_Rhs_Vgr_dom"/>
</dbReference>
<dbReference type="Gene3D" id="2.40.50.230">
    <property type="entry name" value="Gp5 N-terminal domain"/>
    <property type="match status" value="1"/>
</dbReference>
<accession>A0A645CPP7</accession>
<organism evidence="4">
    <name type="scientific">bioreactor metagenome</name>
    <dbReference type="NCBI Taxonomy" id="1076179"/>
    <lineage>
        <taxon>unclassified sequences</taxon>
        <taxon>metagenomes</taxon>
        <taxon>ecological metagenomes</taxon>
    </lineage>
</organism>
<dbReference type="NCBIfam" id="TIGR01646">
    <property type="entry name" value="vgr_GE"/>
    <property type="match status" value="1"/>
</dbReference>
<comment type="caution">
    <text evidence="4">The sequence shown here is derived from an EMBL/GenBank/DDBJ whole genome shotgun (WGS) entry which is preliminary data.</text>
</comment>